<name>A0A1T4K776_9BACT</name>
<reference evidence="3 4" key="1">
    <citation type="submission" date="2017-02" db="EMBL/GenBank/DDBJ databases">
        <authorList>
            <person name="Peterson S.W."/>
        </authorList>
    </citation>
    <scope>NUCLEOTIDE SEQUENCE [LARGE SCALE GENOMIC DNA]</scope>
    <source>
        <strain evidence="3 4">DSM 22335</strain>
    </source>
</reference>
<protein>
    <submittedName>
        <fullName evidence="3">Disulphide bond corrector protein DsbC</fullName>
    </submittedName>
</protein>
<keyword evidence="4" id="KW-1185">Reference proteome</keyword>
<dbReference type="Pfam" id="PF11412">
    <property type="entry name" value="DsbD_N"/>
    <property type="match status" value="1"/>
</dbReference>
<dbReference type="InterPro" id="IPR036929">
    <property type="entry name" value="DsbDN_sf"/>
</dbReference>
<dbReference type="STRING" id="413434.SAMN04488132_101498"/>
<dbReference type="Proteomes" id="UP000190888">
    <property type="component" value="Unassembled WGS sequence"/>
</dbReference>
<feature type="domain" description="Thiol:disulfide interchange protein DsbD N-terminal" evidence="2">
    <location>
        <begin position="25"/>
        <end position="147"/>
    </location>
</feature>
<dbReference type="EMBL" id="FUWH01000001">
    <property type="protein sequence ID" value="SJZ38165.1"/>
    <property type="molecule type" value="Genomic_DNA"/>
</dbReference>
<feature type="chain" id="PRO_5012142780" evidence="1">
    <location>
        <begin position="20"/>
        <end position="150"/>
    </location>
</feature>
<feature type="signal peptide" evidence="1">
    <location>
        <begin position="1"/>
        <end position="19"/>
    </location>
</feature>
<sequence>MKRIMLTMLLAFLGMSAFAQSPDPVEWNFEVKLKSAGTYEVIATANVEKPWHLYSQNTGKGGPIPTKFTFKKNPLITVSGAVKETGKLEKVYDKNFKTDVLFYGGTVKFTQLITVKGKAKTNISGVVEYMVCDDSQCLPPTKKAFDLKLP</sequence>
<gene>
    <name evidence="3" type="ORF">SAMN04488132_101498</name>
</gene>
<evidence type="ECO:0000256" key="1">
    <source>
        <dbReference type="SAM" id="SignalP"/>
    </source>
</evidence>
<dbReference type="RefSeq" id="WP_078829829.1">
    <property type="nucleotide sequence ID" value="NZ_FUWH01000001.1"/>
</dbReference>
<dbReference type="AlphaFoldDB" id="A0A1T4K776"/>
<evidence type="ECO:0000259" key="2">
    <source>
        <dbReference type="Pfam" id="PF11412"/>
    </source>
</evidence>
<evidence type="ECO:0000313" key="4">
    <source>
        <dbReference type="Proteomes" id="UP000190888"/>
    </source>
</evidence>
<dbReference type="OrthoDB" id="767251at2"/>
<evidence type="ECO:0000313" key="3">
    <source>
        <dbReference type="EMBL" id="SJZ38165.1"/>
    </source>
</evidence>
<dbReference type="Gene3D" id="2.60.40.1250">
    <property type="entry name" value="Thiol:disulfide interchange protein DsbD, N-terminal domain"/>
    <property type="match status" value="1"/>
</dbReference>
<proteinExistence type="predicted"/>
<organism evidence="3 4">
    <name type="scientific">Sediminibacterium ginsengisoli</name>
    <dbReference type="NCBI Taxonomy" id="413434"/>
    <lineage>
        <taxon>Bacteria</taxon>
        <taxon>Pseudomonadati</taxon>
        <taxon>Bacteroidota</taxon>
        <taxon>Chitinophagia</taxon>
        <taxon>Chitinophagales</taxon>
        <taxon>Chitinophagaceae</taxon>
        <taxon>Sediminibacterium</taxon>
    </lineage>
</organism>
<accession>A0A1T4K776</accession>
<dbReference type="InterPro" id="IPR028250">
    <property type="entry name" value="DsbDN"/>
</dbReference>
<keyword evidence="1" id="KW-0732">Signal</keyword>